<dbReference type="Gene3D" id="3.40.850.10">
    <property type="entry name" value="Kinesin motor domain"/>
    <property type="match status" value="1"/>
</dbReference>
<dbReference type="Gene3D" id="1.20.120.720">
    <property type="entry name" value="Myosin VI head, motor domain, U50 subdomain"/>
    <property type="match status" value="1"/>
</dbReference>
<dbReference type="InterPro" id="IPR001478">
    <property type="entry name" value="PDZ"/>
</dbReference>
<dbReference type="SMART" id="SM00242">
    <property type="entry name" value="MYSc"/>
    <property type="match status" value="1"/>
</dbReference>
<dbReference type="PROSITE" id="PS50096">
    <property type="entry name" value="IQ"/>
    <property type="match status" value="2"/>
</dbReference>
<dbReference type="InterPro" id="IPR001609">
    <property type="entry name" value="Myosin_head_motor_dom-like"/>
</dbReference>
<comment type="caution">
    <text evidence="10">The sequence shown here is derived from an EMBL/GenBank/DDBJ whole genome shotgun (WGS) entry which is preliminary data.</text>
</comment>
<dbReference type="Pfam" id="PF00063">
    <property type="entry name" value="Myosin_head"/>
    <property type="match status" value="2"/>
</dbReference>
<dbReference type="GO" id="GO:0016459">
    <property type="term" value="C:myosin complex"/>
    <property type="evidence" value="ECO:0007669"/>
    <property type="project" value="UniProtKB-KW"/>
</dbReference>
<feature type="compositionally biased region" description="Low complexity" evidence="7">
    <location>
        <begin position="932"/>
        <end position="948"/>
    </location>
</feature>
<dbReference type="Pfam" id="PF00612">
    <property type="entry name" value="IQ"/>
    <property type="match status" value="1"/>
</dbReference>
<dbReference type="VEuPathDB" id="FungiDB:H257_10899"/>
<sequence>MPTRSKSTTTVEDLTLLVTLDEVTILKALQARFTQNFIYTSAGAILLAINPLRPLDHLYTDAVKDAYIEHGNLVMMGEKNVPKVPPHAYAVADTAFRDMNRDMWVRPKPSAVFHAAEPDDAPMVSSNQSILVSGESGAGKTETTKIIMHYLGSVSSMATAHDGHAQDRIRRRVLDSNPILEAFGNAKTMRNNNSSRFGKFIRLGFEPDGSLLGASILTYLLERVRLVSQGPGERNYHIFYELLAGATADEAATYGLAAPESFRYLNQSGCMCRQDGVEDAASYRDTVHAMATLGMDDDEQRDVLQLVAAILHLGNVDFDAGDGGGSVVSAASSTALSMASGLLGVDQPTLAQSLTTKAILAGGDQVTVLLSPDKAIVTRDGVAKTLYAELFDWLVARINTSIEYAPRDATDRFIGIVDIFGFEIFETNSLEQLCINYANEKLQQLFASFVFDMEQREYVQEAIEWTFVSYPSNDECVSLVDGRPMGLFSLLDEQCLVPRGNDTQLAAKFYDTFSASSCFQSSKLQRGHGQFAVVHYAGTVVYSTAGFCDKNKDSVHPEALELLVGSTLPFVTSLFRTSPTSSHMRKHSHSSKRQSSGGGGGGGAVSSSVVIKFKSQLTTLLELLHATVPHFVRCIKPNDMLHPAEFTAPRVLEQLRCSGVLEAVKISRAGYPVRMPHAIFQREFRPLLTDKTADLATQVAALTATHADLGALDHPFQIGLTKVFMIQAAYQHLHRVQVTLQGAATGTLQRIGRGFVARRRFRLVRSAIVTVQSWLRSVTAQRHVRALQQVAREVHAATTIQSRVRMLICRRQFHRCNQAATVLHRIARGFLGRRAATRRKILVDKAARAAAMVERAQLAQEARNKAAAAAEEVAAQASLHTPSPVQLLSPHVKSPPTSTEQVPVAKVLVPLKPTVVRAVSFDEFSDSDDDGSAPTESTSSSPSRSSTIPKVLVRDSEYEITWECGMLGLYFESDDTSGLPIVRRVHETLSTCADIFDVSRGDVLLSVGSQMVAHNDIRHILKLLQDVPKPVSLRFQRTHKSMRESSALMLDEYEVLWRGSIPLGLGFKPDMKRGMPCVSKCRGNPQIPGMFNVRLGDYLTAINEISTYRIDFSRVITLLEEGPRPVVLRFQRADPDDMDDNSILSLRDTNLSGTSSVVSRESVRDILRNGDSTGVRFSDRDSIALSRLSVMSLNPKLDDSLYNITWKDEDGALGIVVKQAISSFYPEVTKVKPEGAILRQPNKVHIGDLLVSINNNNISKMGFRNAMHLLQIGPKPVLLTFQKSERTSHGGVPASI</sequence>
<feature type="region of interest" description="Disordered" evidence="7">
    <location>
        <begin position="923"/>
        <end position="948"/>
    </location>
</feature>
<evidence type="ECO:0000259" key="9">
    <source>
        <dbReference type="PROSITE" id="PS51456"/>
    </source>
</evidence>
<evidence type="ECO:0000259" key="8">
    <source>
        <dbReference type="PROSITE" id="PS50106"/>
    </source>
</evidence>
<evidence type="ECO:0000256" key="6">
    <source>
        <dbReference type="PROSITE-ProRule" id="PRU00782"/>
    </source>
</evidence>
<organism evidence="10 11">
    <name type="scientific">Aphanomyces astaci</name>
    <name type="common">Crayfish plague agent</name>
    <dbReference type="NCBI Taxonomy" id="112090"/>
    <lineage>
        <taxon>Eukaryota</taxon>
        <taxon>Sar</taxon>
        <taxon>Stramenopiles</taxon>
        <taxon>Oomycota</taxon>
        <taxon>Saprolegniomycetes</taxon>
        <taxon>Saprolegniales</taxon>
        <taxon>Verrucalvaceae</taxon>
        <taxon>Aphanomyces</taxon>
    </lineage>
</organism>
<dbReference type="SMART" id="SM00228">
    <property type="entry name" value="PDZ"/>
    <property type="match status" value="3"/>
</dbReference>
<feature type="compositionally biased region" description="Basic residues" evidence="7">
    <location>
        <begin position="583"/>
        <end position="592"/>
    </location>
</feature>
<comment type="similarity">
    <text evidence="6">Belongs to the TRAFAC class myosin-kinesin ATPase superfamily. Myosin family.</text>
</comment>
<protein>
    <recommendedName>
        <fullName evidence="12">Myosin motor domain-containing protein</fullName>
    </recommendedName>
</protein>
<evidence type="ECO:0000256" key="2">
    <source>
        <dbReference type="ARBA" id="ARBA00022840"/>
    </source>
</evidence>
<evidence type="ECO:0000256" key="3">
    <source>
        <dbReference type="ARBA" id="ARBA00023123"/>
    </source>
</evidence>
<name>A0A3R6X9J5_APHAT</name>
<keyword evidence="3 6" id="KW-0518">Myosin</keyword>
<dbReference type="InterPro" id="IPR000048">
    <property type="entry name" value="IQ_motif_EF-hand-BS"/>
</dbReference>
<evidence type="ECO:0000256" key="5">
    <source>
        <dbReference type="ARBA" id="ARBA00023203"/>
    </source>
</evidence>
<dbReference type="Gene3D" id="1.20.58.530">
    <property type="match status" value="1"/>
</dbReference>
<dbReference type="Gene3D" id="1.10.10.820">
    <property type="match status" value="1"/>
</dbReference>
<keyword evidence="1 6" id="KW-0547">Nucleotide-binding</keyword>
<evidence type="ECO:0000313" key="10">
    <source>
        <dbReference type="EMBL" id="RHY64873.1"/>
    </source>
</evidence>
<feature type="domain" description="Myosin motor" evidence="9">
    <location>
        <begin position="9"/>
        <end position="738"/>
    </location>
</feature>
<dbReference type="PANTHER" id="PTHR13140">
    <property type="entry name" value="MYOSIN"/>
    <property type="match status" value="1"/>
</dbReference>
<dbReference type="Gene3D" id="2.30.42.10">
    <property type="match status" value="1"/>
</dbReference>
<dbReference type="PANTHER" id="PTHR13140:SF845">
    <property type="entry name" value="MYOSIN-LIKE PROTEIN"/>
    <property type="match status" value="1"/>
</dbReference>
<dbReference type="GO" id="GO:0000146">
    <property type="term" value="F:microfilament motor activity"/>
    <property type="evidence" value="ECO:0007669"/>
    <property type="project" value="TreeGrafter"/>
</dbReference>
<accession>A0A3R6X9J5</accession>
<dbReference type="SMART" id="SM00015">
    <property type="entry name" value="IQ"/>
    <property type="match status" value="4"/>
</dbReference>
<dbReference type="InterPro" id="IPR036961">
    <property type="entry name" value="Kinesin_motor_dom_sf"/>
</dbReference>
<dbReference type="GO" id="GO:0005737">
    <property type="term" value="C:cytoplasm"/>
    <property type="evidence" value="ECO:0007669"/>
    <property type="project" value="TreeGrafter"/>
</dbReference>
<gene>
    <name evidence="10" type="ORF">DYB34_007724</name>
</gene>
<keyword evidence="4 6" id="KW-0505">Motor protein</keyword>
<keyword evidence="2 6" id="KW-0067">ATP-binding</keyword>
<evidence type="ECO:0000256" key="4">
    <source>
        <dbReference type="ARBA" id="ARBA00023175"/>
    </source>
</evidence>
<proteinExistence type="inferred from homology"/>
<reference evidence="10 11" key="1">
    <citation type="submission" date="2018-08" db="EMBL/GenBank/DDBJ databases">
        <title>Aphanomyces genome sequencing and annotation.</title>
        <authorList>
            <person name="Minardi D."/>
            <person name="Oidtmann B."/>
            <person name="Van Der Giezen M."/>
            <person name="Studholme D.J."/>
        </authorList>
    </citation>
    <scope>NUCLEOTIDE SEQUENCE [LARGE SCALE GENOMIC DNA]</scope>
    <source>
        <strain evidence="10 11">Si</strain>
    </source>
</reference>
<evidence type="ECO:0000256" key="1">
    <source>
        <dbReference type="ARBA" id="ARBA00022741"/>
    </source>
</evidence>
<feature type="region of interest" description="Disordered" evidence="7">
    <location>
        <begin position="579"/>
        <end position="603"/>
    </location>
</feature>
<keyword evidence="5 6" id="KW-0009">Actin-binding</keyword>
<dbReference type="FunFam" id="1.10.10.820:FF:000001">
    <property type="entry name" value="Myosin heavy chain"/>
    <property type="match status" value="1"/>
</dbReference>
<dbReference type="EMBL" id="QUTB01003994">
    <property type="protein sequence ID" value="RHY64873.1"/>
    <property type="molecule type" value="Genomic_DNA"/>
</dbReference>
<dbReference type="InterPro" id="IPR027417">
    <property type="entry name" value="P-loop_NTPase"/>
</dbReference>
<feature type="binding site" evidence="6">
    <location>
        <begin position="134"/>
        <end position="141"/>
    </location>
    <ligand>
        <name>ATP</name>
        <dbReference type="ChEBI" id="CHEBI:30616"/>
    </ligand>
</feature>
<dbReference type="SUPFAM" id="SSF50156">
    <property type="entry name" value="PDZ domain-like"/>
    <property type="match status" value="1"/>
</dbReference>
<dbReference type="PRINTS" id="PR00193">
    <property type="entry name" value="MYOSINHEAVY"/>
</dbReference>
<evidence type="ECO:0000256" key="7">
    <source>
        <dbReference type="SAM" id="MobiDB-lite"/>
    </source>
</evidence>
<dbReference type="GO" id="GO:0051015">
    <property type="term" value="F:actin filament binding"/>
    <property type="evidence" value="ECO:0007669"/>
    <property type="project" value="TreeGrafter"/>
</dbReference>
<dbReference type="SUPFAM" id="SSF52540">
    <property type="entry name" value="P-loop containing nucleoside triphosphate hydrolases"/>
    <property type="match status" value="1"/>
</dbReference>
<dbReference type="GO" id="GO:0016020">
    <property type="term" value="C:membrane"/>
    <property type="evidence" value="ECO:0007669"/>
    <property type="project" value="TreeGrafter"/>
</dbReference>
<dbReference type="Proteomes" id="UP000283543">
    <property type="component" value="Unassembled WGS sequence"/>
</dbReference>
<dbReference type="GO" id="GO:0005524">
    <property type="term" value="F:ATP binding"/>
    <property type="evidence" value="ECO:0007669"/>
    <property type="project" value="UniProtKB-UniRule"/>
</dbReference>
<feature type="domain" description="PDZ" evidence="8">
    <location>
        <begin position="1207"/>
        <end position="1285"/>
    </location>
</feature>
<dbReference type="Gene3D" id="6.20.240.20">
    <property type="match status" value="1"/>
</dbReference>
<evidence type="ECO:0008006" key="12">
    <source>
        <dbReference type="Google" id="ProtNLM"/>
    </source>
</evidence>
<dbReference type="Gene3D" id="1.20.5.190">
    <property type="match status" value="2"/>
</dbReference>
<dbReference type="GO" id="GO:0007015">
    <property type="term" value="P:actin filament organization"/>
    <property type="evidence" value="ECO:0007669"/>
    <property type="project" value="TreeGrafter"/>
</dbReference>
<dbReference type="PROSITE" id="PS50106">
    <property type="entry name" value="PDZ"/>
    <property type="match status" value="1"/>
</dbReference>
<feature type="region of interest" description="Actin-binding" evidence="6">
    <location>
        <begin position="617"/>
        <end position="639"/>
    </location>
</feature>
<evidence type="ECO:0000313" key="11">
    <source>
        <dbReference type="Proteomes" id="UP000283543"/>
    </source>
</evidence>
<dbReference type="PROSITE" id="PS51456">
    <property type="entry name" value="MYOSIN_MOTOR"/>
    <property type="match status" value="1"/>
</dbReference>
<dbReference type="InterPro" id="IPR036034">
    <property type="entry name" value="PDZ_sf"/>
</dbReference>